<dbReference type="Proteomes" id="UP000078113">
    <property type="component" value="Unassembled WGS sequence"/>
</dbReference>
<comment type="caution">
    <text evidence="3">The sequence shown here is derived from an EMBL/GenBank/DDBJ whole genome shotgun (WGS) entry which is preliminary data.</text>
</comment>
<feature type="compositionally biased region" description="Basic and acidic residues" evidence="1">
    <location>
        <begin position="107"/>
        <end position="120"/>
    </location>
</feature>
<evidence type="ECO:0000256" key="1">
    <source>
        <dbReference type="SAM" id="MobiDB-lite"/>
    </source>
</evidence>
<evidence type="ECO:0000256" key="2">
    <source>
        <dbReference type="SAM" id="Phobius"/>
    </source>
</evidence>
<proteinExistence type="predicted"/>
<keyword evidence="2" id="KW-0472">Membrane</keyword>
<sequence length="183" mass="19684">MLICTVDLLSTCLTFPSPVSSGVSRHAHSDGHVRASRCTAQHKDVQPNSSSVAQDMSESASSSSRISFSTCQPLSRSTDKSVLFALVSHPSARRSALKGQSPVPSTLEHDFEKARSDKASQEGQVISALDGKSHEESPLLKHKHEGSALDLKTEGFTAILSIILNVFLILLIPAYMCILEIRG</sequence>
<evidence type="ECO:0000313" key="3">
    <source>
        <dbReference type="EMBL" id="KAE8263968.1"/>
    </source>
</evidence>
<reference evidence="3" key="1">
    <citation type="submission" date="2016-04" db="EMBL/GenBank/DDBJ databases">
        <authorList>
            <person name="Nguyen H.D."/>
            <person name="Samba Siva P."/>
            <person name="Cullis J."/>
            <person name="Levesque C.A."/>
            <person name="Hambleton S."/>
        </authorList>
    </citation>
    <scope>NUCLEOTIDE SEQUENCE</scope>
    <source>
        <strain evidence="3">DAOMC 236422</strain>
    </source>
</reference>
<feature type="transmembrane region" description="Helical" evidence="2">
    <location>
        <begin position="156"/>
        <end position="178"/>
    </location>
</feature>
<feature type="region of interest" description="Disordered" evidence="1">
    <location>
        <begin position="20"/>
        <end position="58"/>
    </location>
</feature>
<reference evidence="3" key="2">
    <citation type="journal article" date="2019" name="IMA Fungus">
        <title>Genome sequencing and comparison of five Tilletia species to identify candidate genes for the detection of regulated species infecting wheat.</title>
        <authorList>
            <person name="Nguyen H.D.T."/>
            <person name="Sultana T."/>
            <person name="Kesanakurti P."/>
            <person name="Hambleton S."/>
        </authorList>
    </citation>
    <scope>NUCLEOTIDE SEQUENCE</scope>
    <source>
        <strain evidence="3">DAOMC 236422</strain>
    </source>
</reference>
<evidence type="ECO:0000313" key="4">
    <source>
        <dbReference type="Proteomes" id="UP000078113"/>
    </source>
</evidence>
<keyword evidence="2" id="KW-0812">Transmembrane</keyword>
<dbReference type="EMBL" id="LWDG02000587">
    <property type="protein sequence ID" value="KAE8263968.1"/>
    <property type="molecule type" value="Genomic_DNA"/>
</dbReference>
<protein>
    <submittedName>
        <fullName evidence="3">Uncharacterized protein</fullName>
    </submittedName>
</protein>
<feature type="region of interest" description="Disordered" evidence="1">
    <location>
        <begin position="95"/>
        <end position="137"/>
    </location>
</feature>
<organism evidence="3 4">
    <name type="scientific">Tilletia walkeri</name>
    <dbReference type="NCBI Taxonomy" id="117179"/>
    <lineage>
        <taxon>Eukaryota</taxon>
        <taxon>Fungi</taxon>
        <taxon>Dikarya</taxon>
        <taxon>Basidiomycota</taxon>
        <taxon>Ustilaginomycotina</taxon>
        <taxon>Exobasidiomycetes</taxon>
        <taxon>Tilletiales</taxon>
        <taxon>Tilletiaceae</taxon>
        <taxon>Tilletia</taxon>
    </lineage>
</organism>
<name>A0A8X7N454_9BASI</name>
<accession>A0A8X7N454</accession>
<keyword evidence="2" id="KW-1133">Transmembrane helix</keyword>
<gene>
    <name evidence="3" type="ORF">A4X09_0g7091</name>
</gene>
<keyword evidence="4" id="KW-1185">Reference proteome</keyword>
<feature type="compositionally biased region" description="Low complexity" evidence="1">
    <location>
        <begin position="49"/>
        <end position="58"/>
    </location>
</feature>
<dbReference type="AlphaFoldDB" id="A0A8X7N454"/>